<protein>
    <submittedName>
        <fullName evidence="1">Uncharacterized protein</fullName>
    </submittedName>
</protein>
<dbReference type="AlphaFoldDB" id="A0A813UAS1"/>
<sequence length="360" mass="41413">MFDINGMCNAQNDRIWAVIRSEADRKSGIKKKQKFPAKVIVWLGACAEEISYDDAYTLFREVDPLHKDCTVVEEALVNDHTHRIPLLSLVFYLGDTKLPLRASHGNNKKHFTNYSRSKPSTIISAKTLLATDQPAKQLLYDTTFSIGDYFVSSLLTKINCFDEAPTAPFSILIHRNQRTESHIAHFLTMKLNKKPLLKRLVDDNISIMHDREDAITNSISFVFPQWTQFSDYVRLKRNLKTHCRKEQVGKDLRRRIFEYTDTLQMSEILKQFNDTYEELSKICPEDLLKYIDNNLKEVLINITVCTLRSHGYLCSDADLYLINDDDANNSSILPNNDTNVTIDTENANNLVDENDVTSIH</sequence>
<organism evidence="1 3">
    <name type="scientific">Didymodactylos carnosus</name>
    <dbReference type="NCBI Taxonomy" id="1234261"/>
    <lineage>
        <taxon>Eukaryota</taxon>
        <taxon>Metazoa</taxon>
        <taxon>Spiralia</taxon>
        <taxon>Gnathifera</taxon>
        <taxon>Rotifera</taxon>
        <taxon>Eurotatoria</taxon>
        <taxon>Bdelloidea</taxon>
        <taxon>Philodinida</taxon>
        <taxon>Philodinidae</taxon>
        <taxon>Didymodactylos</taxon>
    </lineage>
</organism>
<dbReference type="Proteomes" id="UP000681722">
    <property type="component" value="Unassembled WGS sequence"/>
</dbReference>
<evidence type="ECO:0000313" key="2">
    <source>
        <dbReference type="EMBL" id="CAF3610600.1"/>
    </source>
</evidence>
<proteinExistence type="predicted"/>
<evidence type="ECO:0000313" key="1">
    <source>
        <dbReference type="EMBL" id="CAF0824091.1"/>
    </source>
</evidence>
<name>A0A813UAS1_9BILA</name>
<dbReference type="EMBL" id="CAJOBC010000643">
    <property type="protein sequence ID" value="CAF3610600.1"/>
    <property type="molecule type" value="Genomic_DNA"/>
</dbReference>
<keyword evidence="3" id="KW-1185">Reference proteome</keyword>
<dbReference type="Proteomes" id="UP000663829">
    <property type="component" value="Unassembled WGS sequence"/>
</dbReference>
<reference evidence="1" key="1">
    <citation type="submission" date="2021-02" db="EMBL/GenBank/DDBJ databases">
        <authorList>
            <person name="Nowell W R."/>
        </authorList>
    </citation>
    <scope>NUCLEOTIDE SEQUENCE</scope>
</reference>
<dbReference type="OrthoDB" id="5791190at2759"/>
<dbReference type="EMBL" id="CAJNOQ010000644">
    <property type="protein sequence ID" value="CAF0824091.1"/>
    <property type="molecule type" value="Genomic_DNA"/>
</dbReference>
<evidence type="ECO:0000313" key="3">
    <source>
        <dbReference type="Proteomes" id="UP000663829"/>
    </source>
</evidence>
<accession>A0A813UAS1</accession>
<gene>
    <name evidence="1" type="ORF">GPM918_LOCUS4701</name>
    <name evidence="2" type="ORF">SRO942_LOCUS4697</name>
</gene>
<comment type="caution">
    <text evidence="1">The sequence shown here is derived from an EMBL/GenBank/DDBJ whole genome shotgun (WGS) entry which is preliminary data.</text>
</comment>